<keyword evidence="3 9" id="KW-0812">Transmembrane</keyword>
<evidence type="ECO:0000256" key="4">
    <source>
        <dbReference type="ARBA" id="ARBA00022989"/>
    </source>
</evidence>
<reference evidence="11 12" key="1">
    <citation type="submission" date="2023-10" db="EMBL/GenBank/DDBJ databases">
        <title>Chromosome-scale genome assembly provides insights into flower coloration mechanisms of Canna indica.</title>
        <authorList>
            <person name="Li C."/>
        </authorList>
    </citation>
    <scope>NUCLEOTIDE SEQUENCE [LARGE SCALE GENOMIC DNA]</scope>
    <source>
        <tissue evidence="11">Flower</tissue>
    </source>
</reference>
<keyword evidence="8" id="KW-0479">Metal-binding</keyword>
<dbReference type="InterPro" id="IPR013083">
    <property type="entry name" value="Znf_RING/FYVE/PHD"/>
</dbReference>
<dbReference type="GO" id="GO:0061630">
    <property type="term" value="F:ubiquitin protein ligase activity"/>
    <property type="evidence" value="ECO:0007669"/>
    <property type="project" value="InterPro"/>
</dbReference>
<sequence length="186" mass="21692">MDAPPENDICSICRGGFRLPCRSNCSRAHWFCGDCFVELWNHGPVLQPCQCPICRGTITRLTPTDAEEQEPHKAEASQVLKIIHRYNHLFSGDPYSISQKLWDLPFLIRRLSRQQMHQQWQLPLVYRVQIHFAMILTAMYVLSPLDFVPEEAYGFVGLLDDLLVFLLFLLLIVIIYCWVLFHHRGH</sequence>
<proteinExistence type="predicted"/>
<dbReference type="InterPro" id="IPR010652">
    <property type="entry name" value="DUF1232"/>
</dbReference>
<keyword evidence="4 9" id="KW-1133">Transmembrane helix</keyword>
<dbReference type="SUPFAM" id="SSF57850">
    <property type="entry name" value="RING/U-box"/>
    <property type="match status" value="1"/>
</dbReference>
<feature type="transmembrane region" description="Helical" evidence="9">
    <location>
        <begin position="162"/>
        <end position="181"/>
    </location>
</feature>
<evidence type="ECO:0000256" key="3">
    <source>
        <dbReference type="ARBA" id="ARBA00022692"/>
    </source>
</evidence>
<evidence type="ECO:0000256" key="7">
    <source>
        <dbReference type="ARBA" id="ARBA00031107"/>
    </source>
</evidence>
<dbReference type="Proteomes" id="UP001327560">
    <property type="component" value="Chromosome 8"/>
</dbReference>
<keyword evidence="8" id="KW-0862">Zinc</keyword>
<dbReference type="PANTHER" id="PTHR22894:SF5">
    <property type="entry name" value="RING-TYPE DOMAIN-CONTAINING PROTEIN"/>
    <property type="match status" value="1"/>
</dbReference>
<evidence type="ECO:0000256" key="2">
    <source>
        <dbReference type="ARBA" id="ARBA00014068"/>
    </source>
</evidence>
<comment type="subcellular location">
    <subcellularLocation>
        <location evidence="1">Endomembrane system</location>
        <topology evidence="1">Multi-pass membrane protein</topology>
    </subcellularLocation>
</comment>
<evidence type="ECO:0000256" key="5">
    <source>
        <dbReference type="ARBA" id="ARBA00023136"/>
    </source>
</evidence>
<dbReference type="PANTHER" id="PTHR22894">
    <property type="entry name" value="RING-TYPE DOMAIN-CONTAINING PROTEIN"/>
    <property type="match status" value="1"/>
</dbReference>
<keyword evidence="12" id="KW-1185">Reference proteome</keyword>
<dbReference type="InterPro" id="IPR001841">
    <property type="entry name" value="Znf_RING"/>
</dbReference>
<dbReference type="AlphaFoldDB" id="A0AAQ3L3H0"/>
<feature type="transmembrane region" description="Helical" evidence="9">
    <location>
        <begin position="124"/>
        <end position="142"/>
    </location>
</feature>
<evidence type="ECO:0000313" key="12">
    <source>
        <dbReference type="Proteomes" id="UP001327560"/>
    </source>
</evidence>
<name>A0AAQ3L3H0_9LILI</name>
<evidence type="ECO:0000259" key="10">
    <source>
        <dbReference type="PROSITE" id="PS50089"/>
    </source>
</evidence>
<dbReference type="InterPro" id="IPR038896">
    <property type="entry name" value="RNF170"/>
</dbReference>
<organism evidence="11 12">
    <name type="scientific">Canna indica</name>
    <name type="common">Indian-shot</name>
    <dbReference type="NCBI Taxonomy" id="4628"/>
    <lineage>
        <taxon>Eukaryota</taxon>
        <taxon>Viridiplantae</taxon>
        <taxon>Streptophyta</taxon>
        <taxon>Embryophyta</taxon>
        <taxon>Tracheophyta</taxon>
        <taxon>Spermatophyta</taxon>
        <taxon>Magnoliopsida</taxon>
        <taxon>Liliopsida</taxon>
        <taxon>Zingiberales</taxon>
        <taxon>Cannaceae</taxon>
        <taxon>Canna</taxon>
    </lineage>
</organism>
<evidence type="ECO:0000256" key="8">
    <source>
        <dbReference type="PROSITE-ProRule" id="PRU00175"/>
    </source>
</evidence>
<dbReference type="Pfam" id="PF06803">
    <property type="entry name" value="DUF1232"/>
    <property type="match status" value="1"/>
</dbReference>
<evidence type="ECO:0000256" key="1">
    <source>
        <dbReference type="ARBA" id="ARBA00004127"/>
    </source>
</evidence>
<evidence type="ECO:0000256" key="9">
    <source>
        <dbReference type="SAM" id="Phobius"/>
    </source>
</evidence>
<dbReference type="GO" id="GO:0008270">
    <property type="term" value="F:zinc ion binding"/>
    <property type="evidence" value="ECO:0007669"/>
    <property type="project" value="UniProtKB-KW"/>
</dbReference>
<accession>A0AAQ3L3H0</accession>
<feature type="domain" description="RING-type" evidence="10">
    <location>
        <begin position="10"/>
        <end position="55"/>
    </location>
</feature>
<evidence type="ECO:0000313" key="11">
    <source>
        <dbReference type="EMBL" id="WOL17858.1"/>
    </source>
</evidence>
<keyword evidence="5 9" id="KW-0472">Membrane</keyword>
<dbReference type="Gene3D" id="3.30.40.10">
    <property type="entry name" value="Zinc/RING finger domain, C3HC4 (zinc finger)"/>
    <property type="match status" value="1"/>
</dbReference>
<dbReference type="GO" id="GO:0012505">
    <property type="term" value="C:endomembrane system"/>
    <property type="evidence" value="ECO:0007669"/>
    <property type="project" value="UniProtKB-SubCell"/>
</dbReference>
<evidence type="ECO:0000256" key="6">
    <source>
        <dbReference type="ARBA" id="ARBA00030110"/>
    </source>
</evidence>
<dbReference type="EMBL" id="CP136897">
    <property type="protein sequence ID" value="WOL17858.1"/>
    <property type="molecule type" value="Genomic_DNA"/>
</dbReference>
<keyword evidence="8" id="KW-0863">Zinc-finger</keyword>
<gene>
    <name evidence="11" type="ORF">Cni_G26651</name>
</gene>
<protein>
    <recommendedName>
        <fullName evidence="2">E3 ubiquitin-protein ligase RNF170</fullName>
    </recommendedName>
    <alternativeName>
        <fullName evidence="7">RING finger protein 170</fullName>
    </alternativeName>
    <alternativeName>
        <fullName evidence="6">RING-type E3 ubiquitin transferase RNF170</fullName>
    </alternativeName>
</protein>
<dbReference type="PROSITE" id="PS50089">
    <property type="entry name" value="ZF_RING_2"/>
    <property type="match status" value="1"/>
</dbReference>